<feature type="domain" description="Raptor N-terminal CASPase-like" evidence="5">
    <location>
        <begin position="370"/>
        <end position="522"/>
    </location>
</feature>
<dbReference type="InterPro" id="IPR011989">
    <property type="entry name" value="ARM-like"/>
</dbReference>
<dbReference type="Gene3D" id="2.130.10.10">
    <property type="entry name" value="YVTN repeat-like/Quinoprotein amine dehydrogenase"/>
    <property type="match status" value="1"/>
</dbReference>
<dbReference type="InterPro" id="IPR016024">
    <property type="entry name" value="ARM-type_fold"/>
</dbReference>
<evidence type="ECO:0000313" key="8">
    <source>
        <dbReference type="WBParaSite" id="HNAJ_0000022501-mRNA-1"/>
    </source>
</evidence>
<dbReference type="Pfam" id="PF14538">
    <property type="entry name" value="Raptor_N"/>
    <property type="match status" value="1"/>
</dbReference>
<dbReference type="GO" id="GO:0010506">
    <property type="term" value="P:regulation of autophagy"/>
    <property type="evidence" value="ECO:0007669"/>
    <property type="project" value="TreeGrafter"/>
</dbReference>
<dbReference type="GO" id="GO:0071230">
    <property type="term" value="P:cellular response to amino acid stimulus"/>
    <property type="evidence" value="ECO:0007669"/>
    <property type="project" value="TreeGrafter"/>
</dbReference>
<dbReference type="GO" id="GO:0031931">
    <property type="term" value="C:TORC1 complex"/>
    <property type="evidence" value="ECO:0007669"/>
    <property type="project" value="InterPro"/>
</dbReference>
<feature type="compositionally biased region" description="Polar residues" evidence="4">
    <location>
        <begin position="866"/>
        <end position="876"/>
    </location>
</feature>
<dbReference type="Gene3D" id="1.25.10.10">
    <property type="entry name" value="Leucine-rich Repeat Variant"/>
    <property type="match status" value="1"/>
</dbReference>
<dbReference type="InterPro" id="IPR015943">
    <property type="entry name" value="WD40/YVTN_repeat-like_dom_sf"/>
</dbReference>
<dbReference type="SMART" id="SM00320">
    <property type="entry name" value="WD40"/>
    <property type="match status" value="3"/>
</dbReference>
<feature type="region of interest" description="Disordered" evidence="4">
    <location>
        <begin position="1613"/>
        <end position="1645"/>
    </location>
</feature>
<comment type="similarity">
    <text evidence="1">Belongs to the WD repeat RAPTOR family.</text>
</comment>
<dbReference type="OrthoDB" id="10262360at2759"/>
<dbReference type="PANTHER" id="PTHR12848">
    <property type="entry name" value="REGULATORY-ASSOCIATED PROTEIN OF MTOR"/>
    <property type="match status" value="1"/>
</dbReference>
<dbReference type="SMART" id="SM01302">
    <property type="entry name" value="Raptor_N"/>
    <property type="match status" value="1"/>
</dbReference>
<name>A0A0R3T0A3_RODNA</name>
<evidence type="ECO:0000256" key="4">
    <source>
        <dbReference type="SAM" id="MobiDB-lite"/>
    </source>
</evidence>
<dbReference type="PANTHER" id="PTHR12848:SF16">
    <property type="entry name" value="REGULATORY-ASSOCIATED PROTEIN OF MTOR"/>
    <property type="match status" value="1"/>
</dbReference>
<dbReference type="InterPro" id="IPR001680">
    <property type="entry name" value="WD40_rpt"/>
</dbReference>
<keyword evidence="7" id="KW-1185">Reference proteome</keyword>
<dbReference type="GO" id="GO:0005737">
    <property type="term" value="C:cytoplasm"/>
    <property type="evidence" value="ECO:0007669"/>
    <property type="project" value="TreeGrafter"/>
</dbReference>
<evidence type="ECO:0000259" key="5">
    <source>
        <dbReference type="SMART" id="SM01302"/>
    </source>
</evidence>
<reference evidence="6 7" key="2">
    <citation type="submission" date="2018-11" db="EMBL/GenBank/DDBJ databases">
        <authorList>
            <consortium name="Pathogen Informatics"/>
        </authorList>
    </citation>
    <scope>NUCLEOTIDE SEQUENCE [LARGE SCALE GENOMIC DNA]</scope>
</reference>
<evidence type="ECO:0000256" key="1">
    <source>
        <dbReference type="ARBA" id="ARBA00009257"/>
    </source>
</evidence>
<proteinExistence type="inferred from homology"/>
<protein>
    <submittedName>
        <fullName evidence="8">Raptor_N domain-containing protein</fullName>
    </submittedName>
</protein>
<evidence type="ECO:0000313" key="7">
    <source>
        <dbReference type="Proteomes" id="UP000278807"/>
    </source>
</evidence>
<dbReference type="GO" id="GO:0031929">
    <property type="term" value="P:TOR signaling"/>
    <property type="evidence" value="ECO:0007669"/>
    <property type="project" value="InterPro"/>
</dbReference>
<feature type="compositionally biased region" description="Low complexity" evidence="4">
    <location>
        <begin position="1769"/>
        <end position="1783"/>
    </location>
</feature>
<dbReference type="WBParaSite" id="HNAJ_0000022501-mRNA-1">
    <property type="protein sequence ID" value="HNAJ_0000022501-mRNA-1"/>
    <property type="gene ID" value="HNAJ_0000022501"/>
</dbReference>
<evidence type="ECO:0000256" key="3">
    <source>
        <dbReference type="ARBA" id="ARBA00022737"/>
    </source>
</evidence>
<dbReference type="InterPro" id="IPR036322">
    <property type="entry name" value="WD40_repeat_dom_sf"/>
</dbReference>
<feature type="compositionally biased region" description="Acidic residues" evidence="4">
    <location>
        <begin position="951"/>
        <end position="979"/>
    </location>
</feature>
<dbReference type="GO" id="GO:0009267">
    <property type="term" value="P:cellular response to starvation"/>
    <property type="evidence" value="ECO:0007669"/>
    <property type="project" value="TreeGrafter"/>
</dbReference>
<organism evidence="8">
    <name type="scientific">Rodentolepis nana</name>
    <name type="common">Dwarf tapeworm</name>
    <name type="synonym">Hymenolepis nana</name>
    <dbReference type="NCBI Taxonomy" id="102285"/>
    <lineage>
        <taxon>Eukaryota</taxon>
        <taxon>Metazoa</taxon>
        <taxon>Spiralia</taxon>
        <taxon>Lophotrochozoa</taxon>
        <taxon>Platyhelminthes</taxon>
        <taxon>Cestoda</taxon>
        <taxon>Eucestoda</taxon>
        <taxon>Cyclophyllidea</taxon>
        <taxon>Hymenolepididae</taxon>
        <taxon>Rodentolepis</taxon>
    </lineage>
</organism>
<sequence>MTEQEEVQQRAHLVWEYPPPNLSIKTRPTIPTHAFWDIPVTFARRDMLREVEHDGIHDIPVLLAAPMYVLLRKHEEELEKNGPDGSFISKIEFPARMKPSRTKNLDFIYGILKEAPSLQSGERLLNGLPTRLIFEILALIVQQMDLKFKMSAKLTEFMLTVDFGAPYFWNPEAGKENAFKKYMEDKNLGEDELMVRLSNKVADIWATELESTEEKPAEKLQLRFILTNLSRIVGSYFRALNNHLPNDRHLPIKVNKDPNSRTNSQMQVLGLKFGRFLATLDADTLKSTLPATVIKNLLLLNTPEAFMSSPKASEYLFHDKEGCNFENPECACQHKNYCNTSEHSQAFVASHLSGPIVGAELHKESYSKEKIKTINVALVLCLNMEIDPPDVQKIPPFSRVEAWVDPADAGYRVVEMIGKNLQSQYERWQPKGCYRQCLDPNLEEVKKICVNMRRNARSDRILFHYNGHGVPRPTENGEIWVFNRTFTKYIPLSLFDLQRWLGGPSVYVVDCQNAGRVLKLYDYFCQRRQAETANTVGESSNSGGQNPEGVHHEQNTFGHAYTSHTIGLNQMAASAVAPATMENTIILCACEENEDLPQLAELPADLFTSCLTTPIKTALRWHWMKYNKYFPGRIDEAMLDNIPGNHGNRMTLLGEINWIFTAVTDTIAWCSFPVDLFQKLFRQDLLVASLFRNYLLAERLMRSFGCHPRSWPKLAPTHDHPIWGAWDHALDLLFHYLPQVLIGTEGAIPADIILFQYRQQQQNLLNELPLVLAPPPTSDVPKELFELTTAKTQGLIAKLAAVERQVDCAKEKKNVKASGRAIAPPPGYEVNSAGPTTSRSRHGHGKTGGGSPRRSARFVIQKHDSASTAAMDTQEQPVEKGDQATTTASTSTTAPAQPHSAPSHLPRSGPGGHLHSHHHGQHHHQQKQSHHESRDDERDPEETESYASSSDDIDVDEDELEDEEDLEDDLESGEDGDYEDLSHRSQEEVGGESPPPSGTQEEPQQQPPTNVKVSMPDMPKNLAFLSTLSIRSDPNDQPGSSGAAPRSRPVVGAASVLARINQYRPSPIIGPAPLPLVQGIEVDCRPSTFFTSQMTAFALWLRTCANDSQPGSRELQAAVQLPILLQVLLSQTHRIRALQLLSEFLDLGSWAVGHCITVGILPYIVRLFHSNVLDVKPQLVFIWGKIIASSQIDFSRHEGIRESGYRYFVSCLQDATNLSPLVRTMAAFALAKMLVKGDTGEPDSVFQDTYHTSKPLSFIHVAADEIARATATATAEAARAGHAFDHLKVWLLLALGRVWMKCDEAKWLVLRPDGRRVIEMVIIPRLSDPYPVVRASAVFALGTLIDQIGSLAKRRLNVLEVDMISHQVGINLQQCSRDPCPLVRCEVVVALRSLVEQYEQRVVEQAHTFYHIIVQRLPPAPHTPDSTISANAVTNIVSTEHSRTLSQAAAAALLRGMAELGGRISRSRSHRDLRRNSTTCFTESSSTTSSLMKDGFTVESSDSATGGIANYTVPEFVEDFEPTVQGNIFAQLWDMVLVLAADPHPTVMKLANAIFLHILEEVSRAFYNEIRGCKVESHRLRLSLIETYDVASEVVVINGVLYRREEGPLTSNAAAASLDGDHPAESQPQTPDASSGPQQPLPASTASINTRSRHFAGGEASSSSEVKRRLEVKTEFFQWCSRWFSQPLLNKYPEALQVSPNGGNQGTSMDPPHLSPNLNPNDLYSLAGICNDPRAKTFAENLRNYRRHEALRVSGRQRWHAIARKEKLPPSASTSSTQYSSPSEVEECRRNLRYIVHRASRTASPLSPTRRNCRHGARIKDSGVRYCSSSVFPHLRGGQEVEHGVEAAEFDPKAGSHDLQVIHVFRAAKTSLTRGYVSTTKFHPYKPHMLTAEALGGLEEYSVTVYDYHRADEVKRLTLNETMTRVSMNQLTTLGGALGEEIKKQRALREMYDLAQVTSLEVLNSLEERSLLLTASRDGCVRVWQDYDCKNGAVPKLLTSWVALETQVPLSGPQRTAGVGLVTSWNDCSMFHRLHVSGDVRVIRVFDTDYEKAVDDIRTNSTCPVTRLARVSVAEDDNIFAAGFADGRVKVFDARLNPRNAVVFEASCDGIGRILDLAFAPFQADRRLYAVTSSGVVGTWQLEAPTSNHSSWLPITSQLPDNFQMSGGLIRDAHLHVELPCTRSHMVTYLSGRGFSVSRLEDGQLIASYQPETKARPTAVAMHPYDLMIALGMSDMSIHLLKFRTNC</sequence>
<keyword evidence="3" id="KW-0677">Repeat</keyword>
<gene>
    <name evidence="6" type="ORF">HNAJ_LOCUS226</name>
</gene>
<dbReference type="Proteomes" id="UP000278807">
    <property type="component" value="Unassembled WGS sequence"/>
</dbReference>
<feature type="compositionally biased region" description="Low complexity" evidence="4">
    <location>
        <begin position="883"/>
        <end position="904"/>
    </location>
</feature>
<evidence type="ECO:0000256" key="2">
    <source>
        <dbReference type="ARBA" id="ARBA00022574"/>
    </source>
</evidence>
<dbReference type="GO" id="GO:0030674">
    <property type="term" value="F:protein-macromolecule adaptor activity"/>
    <property type="evidence" value="ECO:0007669"/>
    <property type="project" value="TreeGrafter"/>
</dbReference>
<feature type="compositionally biased region" description="Basic residues" evidence="4">
    <location>
        <begin position="914"/>
        <end position="928"/>
    </location>
</feature>
<feature type="region of interest" description="Disordered" evidence="4">
    <location>
        <begin position="811"/>
        <end position="1016"/>
    </location>
</feature>
<dbReference type="InterPro" id="IPR029347">
    <property type="entry name" value="Raptor_N"/>
</dbReference>
<evidence type="ECO:0000313" key="6">
    <source>
        <dbReference type="EMBL" id="VDN96085.1"/>
    </source>
</evidence>
<feature type="region of interest" description="Disordered" evidence="4">
    <location>
        <begin position="1764"/>
        <end position="1783"/>
    </location>
</feature>
<accession>A0A0R3T0A3</accession>
<dbReference type="EMBL" id="UZAE01000049">
    <property type="protein sequence ID" value="VDN96085.1"/>
    <property type="molecule type" value="Genomic_DNA"/>
</dbReference>
<dbReference type="PRINTS" id="PR01547">
    <property type="entry name" value="YEAST176DUF"/>
</dbReference>
<dbReference type="InterPro" id="IPR004083">
    <property type="entry name" value="Raptor"/>
</dbReference>
<keyword evidence="2" id="KW-0853">WD repeat</keyword>
<dbReference type="GO" id="GO:0030307">
    <property type="term" value="P:positive regulation of cell growth"/>
    <property type="evidence" value="ECO:0007669"/>
    <property type="project" value="TreeGrafter"/>
</dbReference>
<reference evidence="8" key="1">
    <citation type="submission" date="2016-04" db="UniProtKB">
        <authorList>
            <consortium name="WormBaseParasite"/>
        </authorList>
    </citation>
    <scope>IDENTIFICATION</scope>
</reference>
<dbReference type="SUPFAM" id="SSF48371">
    <property type="entry name" value="ARM repeat"/>
    <property type="match status" value="1"/>
</dbReference>
<feature type="compositionally biased region" description="Low complexity" evidence="4">
    <location>
        <begin position="998"/>
        <end position="1009"/>
    </location>
</feature>
<feature type="compositionally biased region" description="Polar residues" evidence="4">
    <location>
        <begin position="1626"/>
        <end position="1645"/>
    </location>
</feature>
<dbReference type="STRING" id="102285.A0A0R3T0A3"/>
<dbReference type="SUPFAM" id="SSF50978">
    <property type="entry name" value="WD40 repeat-like"/>
    <property type="match status" value="1"/>
</dbReference>